<dbReference type="Gene3D" id="3.40.50.720">
    <property type="entry name" value="NAD(P)-binding Rossmann-like Domain"/>
    <property type="match status" value="1"/>
</dbReference>
<protein>
    <submittedName>
        <fullName evidence="2">Short-chain dehydrogenase</fullName>
    </submittedName>
</protein>
<evidence type="ECO:0000313" key="3">
    <source>
        <dbReference type="Proteomes" id="UP001321498"/>
    </source>
</evidence>
<name>A0ABN6XH62_9MICO</name>
<organism evidence="2 3">
    <name type="scientific">Naasia aerilata</name>
    <dbReference type="NCBI Taxonomy" id="1162966"/>
    <lineage>
        <taxon>Bacteria</taxon>
        <taxon>Bacillati</taxon>
        <taxon>Actinomycetota</taxon>
        <taxon>Actinomycetes</taxon>
        <taxon>Micrococcales</taxon>
        <taxon>Microbacteriaceae</taxon>
        <taxon>Naasia</taxon>
    </lineage>
</organism>
<dbReference type="PRINTS" id="PR00080">
    <property type="entry name" value="SDRFAMILY"/>
</dbReference>
<dbReference type="InterPro" id="IPR036291">
    <property type="entry name" value="NAD(P)-bd_dom_sf"/>
</dbReference>
<dbReference type="EMBL" id="AP027731">
    <property type="protein sequence ID" value="BDZ44194.1"/>
    <property type="molecule type" value="Genomic_DNA"/>
</dbReference>
<evidence type="ECO:0000313" key="2">
    <source>
        <dbReference type="EMBL" id="BDZ44194.1"/>
    </source>
</evidence>
<accession>A0ABN6XH62</accession>
<dbReference type="Proteomes" id="UP001321498">
    <property type="component" value="Chromosome"/>
</dbReference>
<dbReference type="SUPFAM" id="SSF51735">
    <property type="entry name" value="NAD(P)-binding Rossmann-fold domains"/>
    <property type="match status" value="1"/>
</dbReference>
<reference evidence="3" key="1">
    <citation type="journal article" date="2019" name="Int. J. Syst. Evol. Microbiol.">
        <title>The Global Catalogue of Microorganisms (GCM) 10K type strain sequencing project: providing services to taxonomists for standard genome sequencing and annotation.</title>
        <authorList>
            <consortium name="The Broad Institute Genomics Platform"/>
            <consortium name="The Broad Institute Genome Sequencing Center for Infectious Disease"/>
            <person name="Wu L."/>
            <person name="Ma J."/>
        </authorList>
    </citation>
    <scope>NUCLEOTIDE SEQUENCE [LARGE SCALE GENOMIC DNA]</scope>
    <source>
        <strain evidence="3">NBRC 108725</strain>
    </source>
</reference>
<comment type="similarity">
    <text evidence="1">Belongs to the short-chain dehydrogenases/reductases (SDR) family.</text>
</comment>
<dbReference type="PANTHER" id="PTHR42760">
    <property type="entry name" value="SHORT-CHAIN DEHYDROGENASES/REDUCTASES FAMILY MEMBER"/>
    <property type="match status" value="1"/>
</dbReference>
<keyword evidence="3" id="KW-1185">Reference proteome</keyword>
<gene>
    <name evidence="2" type="ORF">GCM10025866_01030</name>
</gene>
<dbReference type="PROSITE" id="PS00061">
    <property type="entry name" value="ADH_SHORT"/>
    <property type="match status" value="1"/>
</dbReference>
<dbReference type="PANTHER" id="PTHR42760:SF129">
    <property type="entry name" value="OXIDOREDUCTASE"/>
    <property type="match status" value="1"/>
</dbReference>
<proteinExistence type="inferred from homology"/>
<sequence length="235" mass="23957">MTGAAGGIGSAIVGRLLEAGHSVAATDLSGLAELDGLAERFAERLTRTELDVCSAAAVRGFVASFEEDGAAIGALVTVAGIQKTGASETYELDDWRRVLEVNLTGTWVPIQAVLGPLLARGAGRILTVSSEIGLSGAPYYAAYAASKGGVIALTKSLAKEYAGRGLVVNSIAPGPIETGIFLGERGHNQAWLDANVPAGRFGSPDDVAEAVAFLLSGKADYFVGQVLSPNGGVVI</sequence>
<evidence type="ECO:0000256" key="1">
    <source>
        <dbReference type="ARBA" id="ARBA00006484"/>
    </source>
</evidence>
<dbReference type="InterPro" id="IPR020904">
    <property type="entry name" value="Sc_DH/Rdtase_CS"/>
</dbReference>
<dbReference type="PRINTS" id="PR00081">
    <property type="entry name" value="GDHRDH"/>
</dbReference>
<dbReference type="Pfam" id="PF13561">
    <property type="entry name" value="adh_short_C2"/>
    <property type="match status" value="1"/>
</dbReference>
<dbReference type="InterPro" id="IPR002347">
    <property type="entry name" value="SDR_fam"/>
</dbReference>